<dbReference type="Gene3D" id="2.40.240.10">
    <property type="entry name" value="Ribosomal Protein L25, Chain P"/>
    <property type="match status" value="1"/>
</dbReference>
<organism evidence="9 10">
    <name type="scientific">Nesterenkonia salmonea</name>
    <dbReference type="NCBI Taxonomy" id="1804987"/>
    <lineage>
        <taxon>Bacteria</taxon>
        <taxon>Bacillati</taxon>
        <taxon>Actinomycetota</taxon>
        <taxon>Actinomycetes</taxon>
        <taxon>Micrococcales</taxon>
        <taxon>Micrococcaceae</taxon>
        <taxon>Nesterenkonia</taxon>
    </lineage>
</organism>
<feature type="domain" description="Large ribosomal subunit protein bL25 L25" evidence="7">
    <location>
        <begin position="7"/>
        <end position="91"/>
    </location>
</feature>
<dbReference type="PANTHER" id="PTHR33284">
    <property type="entry name" value="RIBOSOMAL PROTEIN L25/GLN-TRNA SYNTHETASE, ANTI-CODON-BINDING DOMAIN-CONTAINING PROTEIN"/>
    <property type="match status" value="1"/>
</dbReference>
<sequence length="211" mass="22791">MADKILISAEVRTEFGKGAARRARRADQIPAVIYGHGDDPRHVVLPGHQTALAVRNPNALITLDIEGDEQMVVPKDIQRDPIKPFIVHMDLLAVRKGEKIVVDVPVDVIGEPADGFEFMLDQPTVPVEADALNLPDSVSIDITDRDENALPESLVLPSGTELALTDLESPVVSIYEPQEQPLEDEDAEAAEGEESAEGEVTETGAEGDDSE</sequence>
<comment type="function">
    <text evidence="5">This is one of the proteins that binds to the 5S RNA in the ribosome where it forms part of the central protuberance.</text>
</comment>
<keyword evidence="10" id="KW-1185">Reference proteome</keyword>
<evidence type="ECO:0000256" key="4">
    <source>
        <dbReference type="ARBA" id="ARBA00023274"/>
    </source>
</evidence>
<dbReference type="HAMAP" id="MF_01334">
    <property type="entry name" value="Ribosomal_bL25_CTC"/>
    <property type="match status" value="1"/>
</dbReference>
<dbReference type="GO" id="GO:0006412">
    <property type="term" value="P:translation"/>
    <property type="evidence" value="ECO:0007669"/>
    <property type="project" value="UniProtKB-UniRule"/>
</dbReference>
<accession>A0A5R9BCX9</accession>
<dbReference type="InterPro" id="IPR011035">
    <property type="entry name" value="Ribosomal_bL25/Gln-tRNA_synth"/>
</dbReference>
<evidence type="ECO:0000313" key="10">
    <source>
        <dbReference type="Proteomes" id="UP000310458"/>
    </source>
</evidence>
<feature type="region of interest" description="Disordered" evidence="6">
    <location>
        <begin position="176"/>
        <end position="211"/>
    </location>
</feature>
<dbReference type="OrthoDB" id="5242980at2"/>
<dbReference type="SUPFAM" id="SSF50715">
    <property type="entry name" value="Ribosomal protein L25-like"/>
    <property type="match status" value="1"/>
</dbReference>
<dbReference type="InterPro" id="IPR020057">
    <property type="entry name" value="Ribosomal_bL25_b-dom"/>
</dbReference>
<feature type="domain" description="Large ribosomal subunit protein bL25 beta" evidence="8">
    <location>
        <begin position="99"/>
        <end position="177"/>
    </location>
</feature>
<evidence type="ECO:0000259" key="7">
    <source>
        <dbReference type="Pfam" id="PF01386"/>
    </source>
</evidence>
<gene>
    <name evidence="5" type="primary">rplY</name>
    <name evidence="5" type="synonym">ctc</name>
    <name evidence="9" type="ORF">FEF26_06295</name>
</gene>
<dbReference type="GO" id="GO:0022625">
    <property type="term" value="C:cytosolic large ribosomal subunit"/>
    <property type="evidence" value="ECO:0007669"/>
    <property type="project" value="TreeGrafter"/>
</dbReference>
<dbReference type="EMBL" id="VAVZ01000013">
    <property type="protein sequence ID" value="TLP98109.1"/>
    <property type="molecule type" value="Genomic_DNA"/>
</dbReference>
<reference evidence="9 10" key="1">
    <citation type="submission" date="2019-05" db="EMBL/GenBank/DDBJ databases">
        <title>Nesterenkonia sp. GY074 isolated from the Southern Atlantic Ocean.</title>
        <authorList>
            <person name="Zhang G."/>
        </authorList>
    </citation>
    <scope>NUCLEOTIDE SEQUENCE [LARGE SCALE GENOMIC DNA]</scope>
    <source>
        <strain evidence="9 10">GY074</strain>
    </source>
</reference>
<dbReference type="NCBIfam" id="TIGR00731">
    <property type="entry name" value="bL25_bact_ctc"/>
    <property type="match status" value="1"/>
</dbReference>
<proteinExistence type="inferred from homology"/>
<comment type="subunit">
    <text evidence="5">Part of the 50S ribosomal subunit; part of the 5S rRNA/L5/L18/L25 subcomplex. Contacts the 5S rRNA. Binds to the 5S rRNA independently of L5 and L18.</text>
</comment>
<evidence type="ECO:0000259" key="8">
    <source>
        <dbReference type="Pfam" id="PF14693"/>
    </source>
</evidence>
<comment type="similarity">
    <text evidence="5">Belongs to the bacterial ribosomal protein bL25 family. CTC subfamily.</text>
</comment>
<name>A0A5R9BCX9_9MICC</name>
<dbReference type="CDD" id="cd00495">
    <property type="entry name" value="Ribosomal_L25_TL5_CTC"/>
    <property type="match status" value="1"/>
</dbReference>
<dbReference type="PANTHER" id="PTHR33284:SF1">
    <property type="entry name" value="RIBOSOMAL PROTEIN L25_GLN-TRNA SYNTHETASE, ANTI-CODON-BINDING DOMAIN-CONTAINING PROTEIN"/>
    <property type="match status" value="1"/>
</dbReference>
<protein>
    <recommendedName>
        <fullName evidence="5">Large ribosomal subunit protein bL25</fullName>
    </recommendedName>
    <alternativeName>
        <fullName evidence="5">General stress protein CTC</fullName>
    </alternativeName>
</protein>
<dbReference type="InterPro" id="IPR020056">
    <property type="entry name" value="Rbsml_bL25/Gln-tRNA_synth_N"/>
</dbReference>
<comment type="caution">
    <text evidence="9">The sequence shown here is derived from an EMBL/GenBank/DDBJ whole genome shotgun (WGS) entry which is preliminary data.</text>
</comment>
<dbReference type="GO" id="GO:0003735">
    <property type="term" value="F:structural constituent of ribosome"/>
    <property type="evidence" value="ECO:0007669"/>
    <property type="project" value="InterPro"/>
</dbReference>
<evidence type="ECO:0000256" key="6">
    <source>
        <dbReference type="SAM" id="MobiDB-lite"/>
    </source>
</evidence>
<dbReference type="InterPro" id="IPR001021">
    <property type="entry name" value="Ribosomal_bL25_long"/>
</dbReference>
<keyword evidence="2 5" id="KW-0694">RNA-binding</keyword>
<dbReference type="RefSeq" id="WP_138252688.1">
    <property type="nucleotide sequence ID" value="NZ_VAVZ01000013.1"/>
</dbReference>
<evidence type="ECO:0000256" key="2">
    <source>
        <dbReference type="ARBA" id="ARBA00022884"/>
    </source>
</evidence>
<dbReference type="Gene3D" id="2.170.120.20">
    <property type="entry name" value="Ribosomal protein L25, beta domain"/>
    <property type="match status" value="1"/>
</dbReference>
<evidence type="ECO:0000256" key="5">
    <source>
        <dbReference type="HAMAP-Rule" id="MF_01334"/>
    </source>
</evidence>
<evidence type="ECO:0000256" key="3">
    <source>
        <dbReference type="ARBA" id="ARBA00022980"/>
    </source>
</evidence>
<dbReference type="AlphaFoldDB" id="A0A5R9BCX9"/>
<keyword evidence="1 5" id="KW-0699">rRNA-binding</keyword>
<dbReference type="InterPro" id="IPR029751">
    <property type="entry name" value="Ribosomal_L25_dom"/>
</dbReference>
<dbReference type="Pfam" id="PF14693">
    <property type="entry name" value="Ribosomal_TL5_C"/>
    <property type="match status" value="1"/>
</dbReference>
<keyword evidence="4 5" id="KW-0687">Ribonucleoprotein</keyword>
<feature type="compositionally biased region" description="Acidic residues" evidence="6">
    <location>
        <begin position="181"/>
        <end position="211"/>
    </location>
</feature>
<evidence type="ECO:0000256" key="1">
    <source>
        <dbReference type="ARBA" id="ARBA00022730"/>
    </source>
</evidence>
<dbReference type="Proteomes" id="UP000310458">
    <property type="component" value="Unassembled WGS sequence"/>
</dbReference>
<dbReference type="GO" id="GO:0008097">
    <property type="term" value="F:5S rRNA binding"/>
    <property type="evidence" value="ECO:0007669"/>
    <property type="project" value="InterPro"/>
</dbReference>
<evidence type="ECO:0000313" key="9">
    <source>
        <dbReference type="EMBL" id="TLP98109.1"/>
    </source>
</evidence>
<keyword evidence="3 5" id="KW-0689">Ribosomal protein</keyword>
<dbReference type="InterPro" id="IPR037121">
    <property type="entry name" value="Ribosomal_bL25_C"/>
</dbReference>
<dbReference type="InterPro" id="IPR020930">
    <property type="entry name" value="Ribosomal_uL5_bac-type"/>
</dbReference>
<dbReference type="NCBIfam" id="NF004131">
    <property type="entry name" value="PRK05618.2-1"/>
    <property type="match status" value="1"/>
</dbReference>
<dbReference type="Pfam" id="PF01386">
    <property type="entry name" value="Ribosomal_L25p"/>
    <property type="match status" value="1"/>
</dbReference>